<dbReference type="Proteomes" id="UP001189429">
    <property type="component" value="Unassembled WGS sequence"/>
</dbReference>
<feature type="region of interest" description="Disordered" evidence="1">
    <location>
        <begin position="145"/>
        <end position="207"/>
    </location>
</feature>
<gene>
    <name evidence="2" type="ORF">PCOR1329_LOCUS11851</name>
</gene>
<organism evidence="2 3">
    <name type="scientific">Prorocentrum cordatum</name>
    <dbReference type="NCBI Taxonomy" id="2364126"/>
    <lineage>
        <taxon>Eukaryota</taxon>
        <taxon>Sar</taxon>
        <taxon>Alveolata</taxon>
        <taxon>Dinophyceae</taxon>
        <taxon>Prorocentrales</taxon>
        <taxon>Prorocentraceae</taxon>
        <taxon>Prorocentrum</taxon>
    </lineage>
</organism>
<feature type="region of interest" description="Disordered" evidence="1">
    <location>
        <begin position="416"/>
        <end position="436"/>
    </location>
</feature>
<evidence type="ECO:0000313" key="3">
    <source>
        <dbReference type="Proteomes" id="UP001189429"/>
    </source>
</evidence>
<feature type="compositionally biased region" description="Basic and acidic residues" evidence="1">
    <location>
        <begin position="168"/>
        <end position="184"/>
    </location>
</feature>
<keyword evidence="3" id="KW-1185">Reference proteome</keyword>
<comment type="caution">
    <text evidence="2">The sequence shown here is derived from an EMBL/GenBank/DDBJ whole genome shotgun (WGS) entry which is preliminary data.</text>
</comment>
<feature type="non-terminal residue" evidence="2">
    <location>
        <position position="490"/>
    </location>
</feature>
<accession>A0ABN9QHT6</accession>
<protein>
    <submittedName>
        <fullName evidence="2">Uncharacterized protein</fullName>
    </submittedName>
</protein>
<dbReference type="EMBL" id="CAUYUJ010003428">
    <property type="protein sequence ID" value="CAK0805317.1"/>
    <property type="molecule type" value="Genomic_DNA"/>
</dbReference>
<feature type="region of interest" description="Disordered" evidence="1">
    <location>
        <begin position="91"/>
        <end position="111"/>
    </location>
</feature>
<proteinExistence type="predicted"/>
<evidence type="ECO:0000256" key="1">
    <source>
        <dbReference type="SAM" id="MobiDB-lite"/>
    </source>
</evidence>
<reference evidence="2" key="1">
    <citation type="submission" date="2023-10" db="EMBL/GenBank/DDBJ databases">
        <authorList>
            <person name="Chen Y."/>
            <person name="Shah S."/>
            <person name="Dougan E. K."/>
            <person name="Thang M."/>
            <person name="Chan C."/>
        </authorList>
    </citation>
    <scope>NUCLEOTIDE SEQUENCE [LARGE SCALE GENOMIC DNA]</scope>
</reference>
<name>A0ABN9QHT6_9DINO</name>
<feature type="compositionally biased region" description="Basic residues" evidence="1">
    <location>
        <begin position="147"/>
        <end position="167"/>
    </location>
</feature>
<sequence>MKLEVRATQETIGVELGQRTKGFVEGLGFAIDAFVLDVKVDGGKGCGTGRSGAIHASQKEKELNQIFHYGLTQVIEEAPPGWWGTALPPADWRGARPPASPPTAELQMRSQQGAELNAEILSLGHAQAPTKEKDPFGFEEAAEAIAAKKHKHKSSSSRASSRSRTKKKDQTSKKDEKSKNEGKGKHTRRSPSTSLVDRSQAAKRGAPIARVSKWRCEMLRFVNFGFRAMRWECSSPPPPEVKRLQDQRAADLQHCLAGMDEALAGWRRVAMGLGDITDEEVEGAGDEADAPGIRSDFYDKYHGAKRYDGLATFESEFWGLGTLQKGGGLQDEDKQKMADLKLPDVPPFPDLSFKEKPTKDGFEVTCAVEVSSSFGELCDGDVLKKSQGCDIEECNSKKIIEMSEVAESIVSLSAVTSDERGADDDHEGARGLGVRLPLSAGKSKGTGGAGAKGFKVLGKFYQSEDDIPTEALLQLAEVRFGIPTAAKLRE</sequence>
<evidence type="ECO:0000313" key="2">
    <source>
        <dbReference type="EMBL" id="CAK0805317.1"/>
    </source>
</evidence>